<organism evidence="2 3">
    <name type="scientific">Yoonia phaeophyticola</name>
    <dbReference type="NCBI Taxonomy" id="3137369"/>
    <lineage>
        <taxon>Bacteria</taxon>
        <taxon>Pseudomonadati</taxon>
        <taxon>Pseudomonadota</taxon>
        <taxon>Alphaproteobacteria</taxon>
        <taxon>Rhodobacterales</taxon>
        <taxon>Paracoccaceae</taxon>
        <taxon>Yoonia</taxon>
    </lineage>
</organism>
<evidence type="ECO:0000313" key="2">
    <source>
        <dbReference type="EMBL" id="WZC48613.1"/>
    </source>
</evidence>
<proteinExistence type="predicted"/>
<feature type="compositionally biased region" description="Basic and acidic residues" evidence="1">
    <location>
        <begin position="89"/>
        <end position="99"/>
    </location>
</feature>
<dbReference type="EMBL" id="CP150951">
    <property type="protein sequence ID" value="WZC48613.1"/>
    <property type="molecule type" value="Genomic_DNA"/>
</dbReference>
<feature type="region of interest" description="Disordered" evidence="1">
    <location>
        <begin position="76"/>
        <end position="138"/>
    </location>
</feature>
<keyword evidence="3" id="KW-1185">Reference proteome</keyword>
<name>A0ABZ2V292_9RHOB</name>
<evidence type="ECO:0000313" key="3">
    <source>
        <dbReference type="Proteomes" id="UP001440612"/>
    </source>
</evidence>
<feature type="compositionally biased region" description="Polar residues" evidence="1">
    <location>
        <begin position="111"/>
        <end position="125"/>
    </location>
</feature>
<gene>
    <name evidence="2" type="ORF">AABB29_17480</name>
</gene>
<feature type="compositionally biased region" description="Polar residues" evidence="1">
    <location>
        <begin position="76"/>
        <end position="88"/>
    </location>
</feature>
<accession>A0ABZ2V292</accession>
<reference evidence="3" key="1">
    <citation type="submission" date="2024-04" db="EMBL/GenBank/DDBJ databases">
        <title>Phylogenomic analyses of a clade within the roseobacter group suggest taxonomic reassignments of species of the genera Aestuariivita, Citreicella, Loktanella, Nautella, Pelagibaca, Ruegeria, Thalassobius, Thiobacimonas and Tropicibacter, and the proposal o.</title>
        <authorList>
            <person name="Jeon C.O."/>
        </authorList>
    </citation>
    <scope>NUCLEOTIDE SEQUENCE [LARGE SCALE GENOMIC DNA]</scope>
    <source>
        <strain evidence="3">BS5-3</strain>
    </source>
</reference>
<protein>
    <submittedName>
        <fullName evidence="2">Uncharacterized protein</fullName>
    </submittedName>
</protein>
<dbReference type="RefSeq" id="WP_341366727.1">
    <property type="nucleotide sequence ID" value="NZ_CP150951.2"/>
</dbReference>
<sequence>MKTGQAQAATNRMVEVPIPQANTARQRNGLIGGLRFMMNEGARRLPNPITMGERTINRIAQIGSSISNALGNITARFSPSQSTQPTTDQHGRDSYHEPFFEETVFVDDETSSTGAESADSMQTNAGGYLESWSDPGRD</sequence>
<dbReference type="Proteomes" id="UP001440612">
    <property type="component" value="Chromosome"/>
</dbReference>
<evidence type="ECO:0000256" key="1">
    <source>
        <dbReference type="SAM" id="MobiDB-lite"/>
    </source>
</evidence>